<dbReference type="CDD" id="cd06222">
    <property type="entry name" value="RNase_H_like"/>
    <property type="match status" value="1"/>
</dbReference>
<comment type="caution">
    <text evidence="2">The sequence shown here is derived from an EMBL/GenBank/DDBJ whole genome shotgun (WGS) entry which is preliminary data.</text>
</comment>
<keyword evidence="3" id="KW-1185">Reference proteome</keyword>
<protein>
    <recommendedName>
        <fullName evidence="1">RNase H type-1 domain-containing protein</fullName>
    </recommendedName>
</protein>
<reference evidence="2 3" key="1">
    <citation type="journal article" date="2021" name="Comput. Struct. Biotechnol. J.">
        <title>De novo genome assembly of the potent medicinal plant Rehmannia glutinosa using nanopore technology.</title>
        <authorList>
            <person name="Ma L."/>
            <person name="Dong C."/>
            <person name="Song C."/>
            <person name="Wang X."/>
            <person name="Zheng X."/>
            <person name="Niu Y."/>
            <person name="Chen S."/>
            <person name="Feng W."/>
        </authorList>
    </citation>
    <scope>NUCLEOTIDE SEQUENCE [LARGE SCALE GENOMIC DNA]</scope>
    <source>
        <strain evidence="2">DH-2019</strain>
    </source>
</reference>
<organism evidence="2 3">
    <name type="scientific">Rehmannia glutinosa</name>
    <name type="common">Chinese foxglove</name>
    <dbReference type="NCBI Taxonomy" id="99300"/>
    <lineage>
        <taxon>Eukaryota</taxon>
        <taxon>Viridiplantae</taxon>
        <taxon>Streptophyta</taxon>
        <taxon>Embryophyta</taxon>
        <taxon>Tracheophyta</taxon>
        <taxon>Spermatophyta</taxon>
        <taxon>Magnoliopsida</taxon>
        <taxon>eudicotyledons</taxon>
        <taxon>Gunneridae</taxon>
        <taxon>Pentapetalae</taxon>
        <taxon>asterids</taxon>
        <taxon>lamiids</taxon>
        <taxon>Lamiales</taxon>
        <taxon>Orobanchaceae</taxon>
        <taxon>Rehmannieae</taxon>
        <taxon>Rehmannia</taxon>
    </lineage>
</organism>
<evidence type="ECO:0000313" key="3">
    <source>
        <dbReference type="Proteomes" id="UP001318860"/>
    </source>
</evidence>
<dbReference type="SUPFAM" id="SSF53098">
    <property type="entry name" value="Ribonuclease H-like"/>
    <property type="match status" value="1"/>
</dbReference>
<dbReference type="Proteomes" id="UP001318860">
    <property type="component" value="Unassembled WGS sequence"/>
</dbReference>
<proteinExistence type="predicted"/>
<sequence length="179" mass="19963">MQAAVAARGKKEGQKHAEKWTPPIENNFKINTDASVREGEGTGIGVAIRDHRSQIITTLCHVYRTEYEIAIAETVACREGLILVPEKGLKNVVIESDNINLFHRLQNRIEDLSYMGNILSDIFHLFSCFDSVCPSFVRRTGNTVHHLASFAFSLDSSNPRIGDIPDHLEDLVVSDMVLS</sequence>
<evidence type="ECO:0000313" key="2">
    <source>
        <dbReference type="EMBL" id="KAK6150531.1"/>
    </source>
</evidence>
<dbReference type="Pfam" id="PF13456">
    <property type="entry name" value="RVT_3"/>
    <property type="match status" value="1"/>
</dbReference>
<dbReference type="InterPro" id="IPR036397">
    <property type="entry name" value="RNaseH_sf"/>
</dbReference>
<dbReference type="InterPro" id="IPR044730">
    <property type="entry name" value="RNase_H-like_dom_plant"/>
</dbReference>
<dbReference type="Gene3D" id="3.30.420.10">
    <property type="entry name" value="Ribonuclease H-like superfamily/Ribonuclease H"/>
    <property type="match status" value="1"/>
</dbReference>
<dbReference type="InterPro" id="IPR053151">
    <property type="entry name" value="RNase_H-like"/>
</dbReference>
<dbReference type="PANTHER" id="PTHR47723">
    <property type="entry name" value="OS05G0353850 PROTEIN"/>
    <property type="match status" value="1"/>
</dbReference>
<dbReference type="InterPro" id="IPR002156">
    <property type="entry name" value="RNaseH_domain"/>
</dbReference>
<dbReference type="InterPro" id="IPR012337">
    <property type="entry name" value="RNaseH-like_sf"/>
</dbReference>
<dbReference type="EMBL" id="JABTTQ020000008">
    <property type="protein sequence ID" value="KAK6150531.1"/>
    <property type="molecule type" value="Genomic_DNA"/>
</dbReference>
<dbReference type="PANTHER" id="PTHR47723:SF21">
    <property type="entry name" value="POLYNUCLEOTIDYL TRANSFERASE, RIBONUCLEASE H-LIKE SUPERFAMILY PROTEIN"/>
    <property type="match status" value="1"/>
</dbReference>
<name>A0ABR0WTA7_REHGL</name>
<feature type="domain" description="RNase H type-1" evidence="1">
    <location>
        <begin position="31"/>
        <end position="148"/>
    </location>
</feature>
<accession>A0ABR0WTA7</accession>
<gene>
    <name evidence="2" type="ORF">DH2020_015463</name>
</gene>
<evidence type="ECO:0000259" key="1">
    <source>
        <dbReference type="Pfam" id="PF13456"/>
    </source>
</evidence>